<comment type="caution">
    <text evidence="3">The sequence shown here is derived from an EMBL/GenBank/DDBJ whole genome shotgun (WGS) entry which is preliminary data.</text>
</comment>
<protein>
    <submittedName>
        <fullName evidence="3">Uncharacterized protein</fullName>
    </submittedName>
</protein>
<feature type="compositionally biased region" description="Basic residues" evidence="2">
    <location>
        <begin position="496"/>
        <end position="508"/>
    </location>
</feature>
<evidence type="ECO:0000313" key="4">
    <source>
        <dbReference type="Proteomes" id="UP001295684"/>
    </source>
</evidence>
<dbReference type="AlphaFoldDB" id="A0AAD1Y1G4"/>
<accession>A0AAD1Y1G4</accession>
<feature type="compositionally biased region" description="Basic and acidic residues" evidence="2">
    <location>
        <begin position="555"/>
        <end position="565"/>
    </location>
</feature>
<keyword evidence="1" id="KW-0175">Coiled coil</keyword>
<organism evidence="3 4">
    <name type="scientific">Euplotes crassus</name>
    <dbReference type="NCBI Taxonomy" id="5936"/>
    <lineage>
        <taxon>Eukaryota</taxon>
        <taxon>Sar</taxon>
        <taxon>Alveolata</taxon>
        <taxon>Ciliophora</taxon>
        <taxon>Intramacronucleata</taxon>
        <taxon>Spirotrichea</taxon>
        <taxon>Hypotrichia</taxon>
        <taxon>Euplotida</taxon>
        <taxon>Euplotidae</taxon>
        <taxon>Moneuplotes</taxon>
    </lineage>
</organism>
<evidence type="ECO:0000256" key="2">
    <source>
        <dbReference type="SAM" id="MobiDB-lite"/>
    </source>
</evidence>
<evidence type="ECO:0000313" key="3">
    <source>
        <dbReference type="EMBL" id="CAI2383488.1"/>
    </source>
</evidence>
<evidence type="ECO:0000256" key="1">
    <source>
        <dbReference type="SAM" id="Coils"/>
    </source>
</evidence>
<dbReference type="EMBL" id="CAMPGE010025761">
    <property type="protein sequence ID" value="CAI2383488.1"/>
    <property type="molecule type" value="Genomic_DNA"/>
</dbReference>
<feature type="coiled-coil region" evidence="1">
    <location>
        <begin position="355"/>
        <end position="382"/>
    </location>
</feature>
<name>A0AAD1Y1G4_EUPCR</name>
<feature type="region of interest" description="Disordered" evidence="2">
    <location>
        <begin position="184"/>
        <end position="213"/>
    </location>
</feature>
<reference evidence="3" key="1">
    <citation type="submission" date="2023-07" db="EMBL/GenBank/DDBJ databases">
        <authorList>
            <consortium name="AG Swart"/>
            <person name="Singh M."/>
            <person name="Singh A."/>
            <person name="Seah K."/>
            <person name="Emmerich C."/>
        </authorList>
    </citation>
    <scope>NUCLEOTIDE SEQUENCE</scope>
    <source>
        <strain evidence="3">DP1</strain>
    </source>
</reference>
<keyword evidence="4" id="KW-1185">Reference proteome</keyword>
<feature type="compositionally biased region" description="Basic residues" evidence="2">
    <location>
        <begin position="570"/>
        <end position="580"/>
    </location>
</feature>
<dbReference type="Proteomes" id="UP001295684">
    <property type="component" value="Unassembled WGS sequence"/>
</dbReference>
<gene>
    <name evidence="3" type="ORF">ECRASSUSDP1_LOCUS24990</name>
</gene>
<sequence length="580" mass="67361">MMLQRKNSVPKQNLNLYALIKENEDRQCKEITENYTSMMHPANISKMTRTKSCGNVANLTKTYFPVFNNDRDENGLKVGDNNIIRKFYESELMVNQRKKIIPEKHPNVIKEVPEGEESKQTVKIGNHIRSSYKMITSPTSEIQNSYPSKDVLSEEYEEEEKDDIDIMWIEDSFIKISSNDVTNKKQKGTDVTKKRMRKRSYSKEDLPSGFNERLDTGEISPEFVVSDEEEYQIPDDISKETIEGKNTISIGRSFTLPNSCNKQMFKGLKVVERKDTFSPVKGRGTTCKTCYSSNHPSDWDAGSHIHHKVSNMKRSNADAGVNRSYLSTHLMSRLEHTNEEEELPLKEKEKYEFIIRSMHDKCKNLQSELEKEKKKNSFKNKLLASYQFKHERVSKQNIVLTAKGLRACQAVQEFNEQQELEFMKLNQHITQLSHENDHLRKLLKINKECEEEAKDSLLREEENQLPQEESSEHDKKKEEESTSLYGDSELNPFNRGKSKLKKAKPKRLRMGESCQELIKNEIKRTKKVKRSRATSFHFGSETPDISDGSFEGFEWTEKDESKTPLDNKITSRKFSFHSAS</sequence>
<feature type="region of interest" description="Disordered" evidence="2">
    <location>
        <begin position="525"/>
        <end position="580"/>
    </location>
</feature>
<feature type="compositionally biased region" description="Basic and acidic residues" evidence="2">
    <location>
        <begin position="470"/>
        <end position="480"/>
    </location>
</feature>
<proteinExistence type="predicted"/>
<feature type="compositionally biased region" description="Basic and acidic residues" evidence="2">
    <location>
        <begin position="201"/>
        <end position="213"/>
    </location>
</feature>
<feature type="region of interest" description="Disordered" evidence="2">
    <location>
        <begin position="454"/>
        <end position="512"/>
    </location>
</feature>